<sequence length="333" mass="36941">MTVKIGLIGCGGIAHQHARGYTKYPDLVKVTAVCDIVEGNRQEIADIVGGAEQYSDYHKMLQEADIDGVDILLPHHLHKDAIVAAAKAGKYIMCEKPLCLNMQEAEEIRQVVRENGVTLMCAHNQLFYPSVQKAKEILDQGLLGKIYEIRTVDTFFNKWVNANAGWRASRELVGGGELIDTGYHPSYLLLYLAASEPVEVVAMLSRHRLNIEGEDSAQVLVRFENGAVGNIVTSWAYDKPEGWSQFLVIGENGQLYRKDNNLVLALDGQEPQVYEFPAVNTFHIEMGEYAKVIAEGKRPLQNEEDGIRVLELILGAYKSAEEKRIVSLGAVTA</sequence>
<reference evidence="4" key="1">
    <citation type="journal article" date="2010" name="Stand. Genomic Sci.">
        <title>Complete genome sequence of 'Thermobaculum terrenum' type strain (YNP1).</title>
        <authorList>
            <person name="Kiss H."/>
            <person name="Cleland D."/>
            <person name="Lapidus A."/>
            <person name="Lucas S."/>
            <person name="Glavina Del Rio T."/>
            <person name="Nolan M."/>
            <person name="Tice H."/>
            <person name="Han C."/>
            <person name="Goodwin L."/>
            <person name="Pitluck S."/>
            <person name="Liolios K."/>
            <person name="Ivanova N."/>
            <person name="Mavromatis K."/>
            <person name="Ovchinnikova G."/>
            <person name="Pati A."/>
            <person name="Chen A."/>
            <person name="Palaniappan K."/>
            <person name="Land M."/>
            <person name="Hauser L."/>
            <person name="Chang Y."/>
            <person name="Jeffries C."/>
            <person name="Lu M."/>
            <person name="Brettin T."/>
            <person name="Detter J."/>
            <person name="Goker M."/>
            <person name="Tindall B."/>
            <person name="Beck B."/>
            <person name="McDermott T."/>
            <person name="Woyke T."/>
            <person name="Bristow J."/>
            <person name="Eisen J."/>
            <person name="Markowitz V."/>
            <person name="Hugenholtz P."/>
            <person name="Kyrpides N."/>
            <person name="Klenk H."/>
            <person name="Cheng J."/>
        </authorList>
    </citation>
    <scope>NUCLEOTIDE SEQUENCE [LARGE SCALE GENOMIC DNA]</scope>
    <source>
        <strain evidence="4">ATCC BAA-798 / YNP1</strain>
    </source>
</reference>
<feature type="domain" description="GFO/IDH/MocA-like oxidoreductase" evidence="2">
    <location>
        <begin position="131"/>
        <end position="255"/>
    </location>
</feature>
<accession>D1CF63</accession>
<dbReference type="InterPro" id="IPR051450">
    <property type="entry name" value="Gfo/Idh/MocA_Oxidoreductases"/>
</dbReference>
<dbReference type="Pfam" id="PF01408">
    <property type="entry name" value="GFO_IDH_MocA"/>
    <property type="match status" value="1"/>
</dbReference>
<dbReference type="SUPFAM" id="SSF51735">
    <property type="entry name" value="NAD(P)-binding Rossmann-fold domains"/>
    <property type="match status" value="1"/>
</dbReference>
<dbReference type="RefSeq" id="WP_012874604.1">
    <property type="nucleotide sequence ID" value="NC_013525.1"/>
</dbReference>
<dbReference type="HOGENOM" id="CLU_023194_1_3_0"/>
<dbReference type="Gene3D" id="3.40.50.720">
    <property type="entry name" value="NAD(P)-binding Rossmann-like Domain"/>
    <property type="match status" value="1"/>
</dbReference>
<feature type="domain" description="Gfo/Idh/MocA-like oxidoreductase N-terminal" evidence="1">
    <location>
        <begin position="3"/>
        <end position="123"/>
    </location>
</feature>
<evidence type="ECO:0000259" key="2">
    <source>
        <dbReference type="Pfam" id="PF22725"/>
    </source>
</evidence>
<dbReference type="KEGG" id="ttr:Tter_0652"/>
<evidence type="ECO:0000259" key="1">
    <source>
        <dbReference type="Pfam" id="PF01408"/>
    </source>
</evidence>
<dbReference type="eggNOG" id="COG0673">
    <property type="taxonomic scope" value="Bacteria"/>
</dbReference>
<gene>
    <name evidence="3" type="ordered locus">Tter_0652</name>
</gene>
<dbReference type="AlphaFoldDB" id="D1CF63"/>
<name>D1CF63_THET1</name>
<evidence type="ECO:0000313" key="4">
    <source>
        <dbReference type="Proteomes" id="UP000000323"/>
    </source>
</evidence>
<dbReference type="EMBL" id="CP001825">
    <property type="protein sequence ID" value="ACZ41569.1"/>
    <property type="molecule type" value="Genomic_DNA"/>
</dbReference>
<dbReference type="PANTHER" id="PTHR43377:SF1">
    <property type="entry name" value="BILIVERDIN REDUCTASE A"/>
    <property type="match status" value="1"/>
</dbReference>
<dbReference type="InterPro" id="IPR036291">
    <property type="entry name" value="NAD(P)-bd_dom_sf"/>
</dbReference>
<dbReference type="SUPFAM" id="SSF55347">
    <property type="entry name" value="Glyceraldehyde-3-phosphate dehydrogenase-like, C-terminal domain"/>
    <property type="match status" value="1"/>
</dbReference>
<dbReference type="STRING" id="525904.Tter_0652"/>
<keyword evidence="4" id="KW-1185">Reference proteome</keyword>
<organism evidence="3 4">
    <name type="scientific">Thermobaculum terrenum (strain ATCC BAA-798 / CCMEE 7001 / YNP1)</name>
    <dbReference type="NCBI Taxonomy" id="525904"/>
    <lineage>
        <taxon>Bacteria</taxon>
        <taxon>Bacillati</taxon>
        <taxon>Chloroflexota</taxon>
        <taxon>Chloroflexia</taxon>
        <taxon>Candidatus Thermobaculales</taxon>
        <taxon>Candidatus Thermobaculaceae</taxon>
        <taxon>Thermobaculum</taxon>
    </lineage>
</organism>
<dbReference type="Proteomes" id="UP000000323">
    <property type="component" value="Chromosome 1"/>
</dbReference>
<dbReference type="Pfam" id="PF22725">
    <property type="entry name" value="GFO_IDH_MocA_C3"/>
    <property type="match status" value="1"/>
</dbReference>
<dbReference type="GO" id="GO:0000166">
    <property type="term" value="F:nucleotide binding"/>
    <property type="evidence" value="ECO:0007669"/>
    <property type="project" value="InterPro"/>
</dbReference>
<proteinExistence type="predicted"/>
<protein>
    <submittedName>
        <fullName evidence="3">Oxidoreductase domain protein</fullName>
    </submittedName>
</protein>
<dbReference type="InterPro" id="IPR055170">
    <property type="entry name" value="GFO_IDH_MocA-like_dom"/>
</dbReference>
<dbReference type="OrthoDB" id="9815825at2"/>
<dbReference type="Gene3D" id="3.30.360.10">
    <property type="entry name" value="Dihydrodipicolinate Reductase, domain 2"/>
    <property type="match status" value="1"/>
</dbReference>
<dbReference type="InterPro" id="IPR000683">
    <property type="entry name" value="Gfo/Idh/MocA-like_OxRdtase_N"/>
</dbReference>
<dbReference type="PANTHER" id="PTHR43377">
    <property type="entry name" value="BILIVERDIN REDUCTASE A"/>
    <property type="match status" value="1"/>
</dbReference>
<evidence type="ECO:0000313" key="3">
    <source>
        <dbReference type="EMBL" id="ACZ41569.1"/>
    </source>
</evidence>